<keyword evidence="1" id="KW-0472">Membrane</keyword>
<dbReference type="EMBL" id="STGY01000029">
    <property type="protein sequence ID" value="THV42119.1"/>
    <property type="molecule type" value="Genomic_DNA"/>
</dbReference>
<keyword evidence="1" id="KW-0812">Transmembrane</keyword>
<proteinExistence type="predicted"/>
<evidence type="ECO:0000313" key="3">
    <source>
        <dbReference type="Proteomes" id="UP000308760"/>
    </source>
</evidence>
<organism evidence="2 3">
    <name type="scientific">Glycomyces buryatensis</name>
    <dbReference type="NCBI Taxonomy" id="2570927"/>
    <lineage>
        <taxon>Bacteria</taxon>
        <taxon>Bacillati</taxon>
        <taxon>Actinomycetota</taxon>
        <taxon>Actinomycetes</taxon>
        <taxon>Glycomycetales</taxon>
        <taxon>Glycomycetaceae</taxon>
        <taxon>Glycomyces</taxon>
    </lineage>
</organism>
<feature type="transmembrane region" description="Helical" evidence="1">
    <location>
        <begin position="115"/>
        <end position="137"/>
    </location>
</feature>
<dbReference type="AlphaFoldDB" id="A0A4S8QL17"/>
<evidence type="ECO:0000313" key="2">
    <source>
        <dbReference type="EMBL" id="THV42119.1"/>
    </source>
</evidence>
<name>A0A4S8QL17_9ACTN</name>
<evidence type="ECO:0008006" key="4">
    <source>
        <dbReference type="Google" id="ProtNLM"/>
    </source>
</evidence>
<dbReference type="OrthoDB" id="9784774at2"/>
<comment type="caution">
    <text evidence="2">The sequence shown here is derived from an EMBL/GenBank/DDBJ whole genome shotgun (WGS) entry which is preliminary data.</text>
</comment>
<keyword evidence="3" id="KW-1185">Reference proteome</keyword>
<keyword evidence="1" id="KW-1133">Transmembrane helix</keyword>
<accession>A0A4S8QL17</accession>
<gene>
    <name evidence="2" type="ORF">FAB82_07710</name>
</gene>
<protein>
    <recommendedName>
        <fullName evidence="4">SLATT domain-containing protein</fullName>
    </recommendedName>
</protein>
<dbReference type="Proteomes" id="UP000308760">
    <property type="component" value="Unassembled WGS sequence"/>
</dbReference>
<reference evidence="3" key="1">
    <citation type="submission" date="2019-04" db="EMBL/GenBank/DDBJ databases">
        <title>Nocardioides xinjiangensis sp. nov.</title>
        <authorList>
            <person name="Liu S."/>
        </authorList>
    </citation>
    <scope>NUCLEOTIDE SEQUENCE [LARGE SCALE GENOMIC DNA]</scope>
    <source>
        <strain evidence="3">18</strain>
    </source>
</reference>
<evidence type="ECO:0000256" key="1">
    <source>
        <dbReference type="SAM" id="Phobius"/>
    </source>
</evidence>
<sequence>MSAPVQLTDDQRKHLDFIQSSIARMSSSSTTVKGWGITVSMTAFGLAAAGAIPLVSVLGLTAMAFFGFLDCRYLREERLFRELYNDARQGLVETYSMDRSAYLGRCRWPAVVRSWSITSFYVPLALVGGASLTWSLVQPV</sequence>
<dbReference type="RefSeq" id="WP_136533964.1">
    <property type="nucleotide sequence ID" value="NZ_STGY01000029.1"/>
</dbReference>
<reference evidence="2 3" key="2">
    <citation type="submission" date="2019-05" db="EMBL/GenBank/DDBJ databases">
        <title>Glycomyces buryatensis sp. nov.</title>
        <authorList>
            <person name="Nikitina E."/>
        </authorList>
    </citation>
    <scope>NUCLEOTIDE SEQUENCE [LARGE SCALE GENOMIC DNA]</scope>
    <source>
        <strain evidence="2 3">18</strain>
    </source>
</reference>
<feature type="transmembrane region" description="Helical" evidence="1">
    <location>
        <begin position="43"/>
        <end position="69"/>
    </location>
</feature>